<dbReference type="AlphaFoldDB" id="A0A6A6AYX3"/>
<accession>A0A6A6AYX3</accession>
<dbReference type="RefSeq" id="XP_033391685.1">
    <property type="nucleotide sequence ID" value="XM_033543675.1"/>
</dbReference>
<sequence>MQHPHLVPPSTGQPLPGASYALPPQYIAAPQSYPYRIGQPKCYVQQAPQPQAYFRQCITRAELGEIQRGFGNAIRSLELAGDRQFSKINLNMQQLADQLDAHTRQQATATSSTVHRLEQEVHRLYGRISAMESSSVLQGQQIRVLELDRGSFRTQLLSAREEIECLSKSLEAQEERVAMLARQMARSGRKSDPRPTR</sequence>
<evidence type="ECO:0000313" key="2">
    <source>
        <dbReference type="EMBL" id="KAF2135967.1"/>
    </source>
</evidence>
<keyword evidence="1" id="KW-0175">Coiled coil</keyword>
<dbReference type="GeneID" id="54301172"/>
<name>A0A6A6AYX3_9PEZI</name>
<dbReference type="Proteomes" id="UP000799438">
    <property type="component" value="Unassembled WGS sequence"/>
</dbReference>
<gene>
    <name evidence="2" type="ORF">K452DRAFT_313579</name>
</gene>
<organism evidence="2 3">
    <name type="scientific">Aplosporella prunicola CBS 121167</name>
    <dbReference type="NCBI Taxonomy" id="1176127"/>
    <lineage>
        <taxon>Eukaryota</taxon>
        <taxon>Fungi</taxon>
        <taxon>Dikarya</taxon>
        <taxon>Ascomycota</taxon>
        <taxon>Pezizomycotina</taxon>
        <taxon>Dothideomycetes</taxon>
        <taxon>Dothideomycetes incertae sedis</taxon>
        <taxon>Botryosphaeriales</taxon>
        <taxon>Aplosporellaceae</taxon>
        <taxon>Aplosporella</taxon>
    </lineage>
</organism>
<proteinExistence type="predicted"/>
<dbReference type="EMBL" id="ML995541">
    <property type="protein sequence ID" value="KAF2135967.1"/>
    <property type="molecule type" value="Genomic_DNA"/>
</dbReference>
<protein>
    <submittedName>
        <fullName evidence="2">Uncharacterized protein</fullName>
    </submittedName>
</protein>
<keyword evidence="3" id="KW-1185">Reference proteome</keyword>
<evidence type="ECO:0000256" key="1">
    <source>
        <dbReference type="SAM" id="Coils"/>
    </source>
</evidence>
<reference evidence="2" key="1">
    <citation type="journal article" date="2020" name="Stud. Mycol.">
        <title>101 Dothideomycetes genomes: a test case for predicting lifestyles and emergence of pathogens.</title>
        <authorList>
            <person name="Haridas S."/>
            <person name="Albert R."/>
            <person name="Binder M."/>
            <person name="Bloem J."/>
            <person name="Labutti K."/>
            <person name="Salamov A."/>
            <person name="Andreopoulos B."/>
            <person name="Baker S."/>
            <person name="Barry K."/>
            <person name="Bills G."/>
            <person name="Bluhm B."/>
            <person name="Cannon C."/>
            <person name="Castanera R."/>
            <person name="Culley D."/>
            <person name="Daum C."/>
            <person name="Ezra D."/>
            <person name="Gonzalez J."/>
            <person name="Henrissat B."/>
            <person name="Kuo A."/>
            <person name="Liang C."/>
            <person name="Lipzen A."/>
            <person name="Lutzoni F."/>
            <person name="Magnuson J."/>
            <person name="Mondo S."/>
            <person name="Nolan M."/>
            <person name="Ohm R."/>
            <person name="Pangilinan J."/>
            <person name="Park H.-J."/>
            <person name="Ramirez L."/>
            <person name="Alfaro M."/>
            <person name="Sun H."/>
            <person name="Tritt A."/>
            <person name="Yoshinaga Y."/>
            <person name="Zwiers L.-H."/>
            <person name="Turgeon B."/>
            <person name="Goodwin S."/>
            <person name="Spatafora J."/>
            <person name="Crous P."/>
            <person name="Grigoriev I."/>
        </authorList>
    </citation>
    <scope>NUCLEOTIDE SEQUENCE</scope>
    <source>
        <strain evidence="2">CBS 121167</strain>
    </source>
</reference>
<evidence type="ECO:0000313" key="3">
    <source>
        <dbReference type="Proteomes" id="UP000799438"/>
    </source>
</evidence>
<feature type="coiled-coil region" evidence="1">
    <location>
        <begin position="156"/>
        <end position="183"/>
    </location>
</feature>